<dbReference type="EMBL" id="KV751098">
    <property type="protein sequence ID" value="OCL01631.1"/>
    <property type="molecule type" value="Genomic_DNA"/>
</dbReference>
<dbReference type="OrthoDB" id="4216327at2759"/>
<reference evidence="2 3" key="1">
    <citation type="journal article" date="2016" name="Nat. Commun.">
        <title>Ectomycorrhizal ecology is imprinted in the genome of the dominant symbiotic fungus Cenococcum geophilum.</title>
        <authorList>
            <consortium name="DOE Joint Genome Institute"/>
            <person name="Peter M."/>
            <person name="Kohler A."/>
            <person name="Ohm R.A."/>
            <person name="Kuo A."/>
            <person name="Krutzmann J."/>
            <person name="Morin E."/>
            <person name="Arend M."/>
            <person name="Barry K.W."/>
            <person name="Binder M."/>
            <person name="Choi C."/>
            <person name="Clum A."/>
            <person name="Copeland A."/>
            <person name="Grisel N."/>
            <person name="Haridas S."/>
            <person name="Kipfer T."/>
            <person name="LaButti K."/>
            <person name="Lindquist E."/>
            <person name="Lipzen A."/>
            <person name="Maire R."/>
            <person name="Meier B."/>
            <person name="Mihaltcheva S."/>
            <person name="Molinier V."/>
            <person name="Murat C."/>
            <person name="Poggeler S."/>
            <person name="Quandt C.A."/>
            <person name="Sperisen C."/>
            <person name="Tritt A."/>
            <person name="Tisserant E."/>
            <person name="Crous P.W."/>
            <person name="Henrissat B."/>
            <person name="Nehls U."/>
            <person name="Egli S."/>
            <person name="Spatafora J.W."/>
            <person name="Grigoriev I.V."/>
            <person name="Martin F.M."/>
        </authorList>
    </citation>
    <scope>NUCLEOTIDE SEQUENCE [LARGE SCALE GENOMIC DNA]</scope>
    <source>
        <strain evidence="2 3">CBS 207.34</strain>
    </source>
</reference>
<dbReference type="Proteomes" id="UP000250140">
    <property type="component" value="Unassembled WGS sequence"/>
</dbReference>
<gene>
    <name evidence="2" type="ORF">AOQ84DRAFT_230645</name>
</gene>
<feature type="signal peptide" evidence="1">
    <location>
        <begin position="1"/>
        <end position="20"/>
    </location>
</feature>
<organism evidence="2 3">
    <name type="scientific">Glonium stellatum</name>
    <dbReference type="NCBI Taxonomy" id="574774"/>
    <lineage>
        <taxon>Eukaryota</taxon>
        <taxon>Fungi</taxon>
        <taxon>Dikarya</taxon>
        <taxon>Ascomycota</taxon>
        <taxon>Pezizomycotina</taxon>
        <taxon>Dothideomycetes</taxon>
        <taxon>Pleosporomycetidae</taxon>
        <taxon>Gloniales</taxon>
        <taxon>Gloniaceae</taxon>
        <taxon>Glonium</taxon>
    </lineage>
</organism>
<name>A0A8E2EN91_9PEZI</name>
<feature type="chain" id="PRO_5034277041" evidence="1">
    <location>
        <begin position="21"/>
        <end position="202"/>
    </location>
</feature>
<evidence type="ECO:0000256" key="1">
    <source>
        <dbReference type="SAM" id="SignalP"/>
    </source>
</evidence>
<evidence type="ECO:0000313" key="3">
    <source>
        <dbReference type="Proteomes" id="UP000250140"/>
    </source>
</evidence>
<dbReference type="AlphaFoldDB" id="A0A8E2EN91"/>
<keyword evidence="3" id="KW-1185">Reference proteome</keyword>
<evidence type="ECO:0000313" key="2">
    <source>
        <dbReference type="EMBL" id="OCL01631.1"/>
    </source>
</evidence>
<protein>
    <submittedName>
        <fullName evidence="2">Uncharacterized protein</fullName>
    </submittedName>
</protein>
<sequence>MFFLWTLSCFLLGTISLTFAADCYGGEGVDPNVSSAWQLRDQVCGHNACGNQDIANDNNHFCSIFLPFGNGQAVQLQRSDPSGRFVNCYDATENILTQCLDNSAGGGLTGDPNGSWKLGDEWYWITMNRSIGALLNEEFEDTQNGVPIQGYMFGPNQFCQGLSPGGGDSCITIPNGCFIAVPLDNTVPQVNCTLPYDIDSDA</sequence>
<accession>A0A8E2EN91</accession>
<proteinExistence type="predicted"/>
<keyword evidence="1" id="KW-0732">Signal</keyword>